<feature type="transmembrane region" description="Helical" evidence="6">
    <location>
        <begin position="16"/>
        <end position="36"/>
    </location>
</feature>
<gene>
    <name evidence="8" type="ORF">NDK43_01250</name>
</gene>
<proteinExistence type="inferred from homology"/>
<keyword evidence="4" id="KW-1015">Disulfide bond</keyword>
<evidence type="ECO:0000256" key="1">
    <source>
        <dbReference type="ARBA" id="ARBA00005791"/>
    </source>
</evidence>
<evidence type="ECO:0000313" key="9">
    <source>
        <dbReference type="Proteomes" id="UP001523262"/>
    </source>
</evidence>
<dbReference type="Pfam" id="PF13462">
    <property type="entry name" value="Thioredoxin_4"/>
    <property type="match status" value="1"/>
</dbReference>
<evidence type="ECO:0000256" key="2">
    <source>
        <dbReference type="ARBA" id="ARBA00022729"/>
    </source>
</evidence>
<name>A0ABT0W5J2_9BACI</name>
<dbReference type="Proteomes" id="UP001523262">
    <property type="component" value="Unassembled WGS sequence"/>
</dbReference>
<feature type="domain" description="Thioredoxin-like fold" evidence="7">
    <location>
        <begin position="53"/>
        <end position="226"/>
    </location>
</feature>
<dbReference type="Gene3D" id="3.40.30.10">
    <property type="entry name" value="Glutaredoxin"/>
    <property type="match status" value="1"/>
</dbReference>
<dbReference type="InterPro" id="IPR012336">
    <property type="entry name" value="Thioredoxin-like_fold"/>
</dbReference>
<keyword evidence="5" id="KW-0676">Redox-active center</keyword>
<comment type="similarity">
    <text evidence="1">Belongs to the thioredoxin family. DsbA subfamily.</text>
</comment>
<keyword evidence="6" id="KW-1133">Transmembrane helix</keyword>
<dbReference type="PANTHER" id="PTHR13887:SF14">
    <property type="entry name" value="DISULFIDE BOND FORMATION PROTEIN D"/>
    <property type="match status" value="1"/>
</dbReference>
<dbReference type="PANTHER" id="PTHR13887">
    <property type="entry name" value="GLUTATHIONE S-TRANSFERASE KAPPA"/>
    <property type="match status" value="1"/>
</dbReference>
<evidence type="ECO:0000256" key="6">
    <source>
        <dbReference type="SAM" id="Phobius"/>
    </source>
</evidence>
<keyword evidence="6" id="KW-0472">Membrane</keyword>
<keyword evidence="2" id="KW-0732">Signal</keyword>
<reference evidence="8 9" key="1">
    <citation type="submission" date="2022-06" db="EMBL/GenBank/DDBJ databases">
        <authorList>
            <person name="Jeon C.O."/>
        </authorList>
    </citation>
    <scope>NUCLEOTIDE SEQUENCE [LARGE SCALE GENOMIC DNA]</scope>
    <source>
        <strain evidence="8 9">KCTC 13943</strain>
    </source>
</reference>
<sequence length="232" mass="25618">MANKSTKNKSQSSSKFTFWIIGIIAAFILGFIFLGNHSKTVQKASKETIDYSGQPFLGKKSASVSIIEFGDYKCPNCKNFAANVVPLIQKDLVDTGKAKLYFFNDPFIYVDSTRSAKFAEAVYHELGNDTFWKFHETLYKKQPEDSNAEKTDLYDEKFLVATLKEAAPNADVNKVLDYFHANKADAAVNKDLGYAAKLGVTGTPTIFVDGKPFTGTTLDDLTSMVNKAAKGK</sequence>
<organism evidence="8 9">
    <name type="scientific">Neobacillus pocheonensis</name>
    <dbReference type="NCBI Taxonomy" id="363869"/>
    <lineage>
        <taxon>Bacteria</taxon>
        <taxon>Bacillati</taxon>
        <taxon>Bacillota</taxon>
        <taxon>Bacilli</taxon>
        <taxon>Bacillales</taxon>
        <taxon>Bacillaceae</taxon>
        <taxon>Neobacillus</taxon>
    </lineage>
</organism>
<evidence type="ECO:0000256" key="5">
    <source>
        <dbReference type="ARBA" id="ARBA00023284"/>
    </source>
</evidence>
<evidence type="ECO:0000256" key="4">
    <source>
        <dbReference type="ARBA" id="ARBA00023157"/>
    </source>
</evidence>
<accession>A0ABT0W5J2</accession>
<dbReference type="EMBL" id="JAMQCR010000001">
    <property type="protein sequence ID" value="MCM2531304.1"/>
    <property type="molecule type" value="Genomic_DNA"/>
</dbReference>
<keyword evidence="6" id="KW-0812">Transmembrane</keyword>
<dbReference type="InterPro" id="IPR036249">
    <property type="entry name" value="Thioredoxin-like_sf"/>
</dbReference>
<evidence type="ECO:0000313" key="8">
    <source>
        <dbReference type="EMBL" id="MCM2531304.1"/>
    </source>
</evidence>
<comment type="caution">
    <text evidence="8">The sequence shown here is derived from an EMBL/GenBank/DDBJ whole genome shotgun (WGS) entry which is preliminary data.</text>
</comment>
<keyword evidence="9" id="KW-1185">Reference proteome</keyword>
<evidence type="ECO:0000256" key="3">
    <source>
        <dbReference type="ARBA" id="ARBA00023002"/>
    </source>
</evidence>
<dbReference type="SUPFAM" id="SSF52833">
    <property type="entry name" value="Thioredoxin-like"/>
    <property type="match status" value="1"/>
</dbReference>
<evidence type="ECO:0000259" key="7">
    <source>
        <dbReference type="Pfam" id="PF13462"/>
    </source>
</evidence>
<protein>
    <submittedName>
        <fullName evidence="8">DsbA family protein</fullName>
    </submittedName>
</protein>
<keyword evidence="3" id="KW-0560">Oxidoreductase</keyword>